<dbReference type="RefSeq" id="WP_089761509.1">
    <property type="nucleotide sequence ID" value="NZ_FNGO01000023.1"/>
</dbReference>
<comment type="similarity">
    <text evidence="1">Belongs to the DnaB/DnaD family.</text>
</comment>
<organism evidence="4 5">
    <name type="scientific">Halarsenatibacter silvermanii</name>
    <dbReference type="NCBI Taxonomy" id="321763"/>
    <lineage>
        <taxon>Bacteria</taxon>
        <taxon>Bacillati</taxon>
        <taxon>Bacillota</taxon>
        <taxon>Clostridia</taxon>
        <taxon>Halanaerobiales</taxon>
        <taxon>Halarsenatibacteraceae</taxon>
        <taxon>Halarsenatibacter</taxon>
    </lineage>
</organism>
<evidence type="ECO:0000256" key="1">
    <source>
        <dbReference type="ARBA" id="ARBA00093462"/>
    </source>
</evidence>
<feature type="region of interest" description="Disordered" evidence="2">
    <location>
        <begin position="97"/>
        <end position="133"/>
    </location>
</feature>
<feature type="compositionally biased region" description="Basic and acidic residues" evidence="2">
    <location>
        <begin position="115"/>
        <end position="133"/>
    </location>
</feature>
<sequence>MNSEKPVFKLFAIPEEVLQNQDLNTRAKIALVALWSQYEGSRHINISPGTFTRLTSLPPEGVFNALNRLDDSGWIELIDYDADRKIELELARPAGRPESFSHGFTPDENESASAEDSKTDEDFRTDPDQKETAEKKLISAWRSEFPGRQLTPGDLTHLQAYLERGMDAELLIEIIKYTAGRVRGNPLAYMRKILNDLHSQNITSKEGFWQHQENFKGESQDG</sequence>
<dbReference type="AlphaFoldDB" id="A0A1G9RR65"/>
<accession>A0A1G9RR65</accession>
<gene>
    <name evidence="4" type="ORF">SAMN04488692_12313</name>
</gene>
<evidence type="ECO:0000313" key="4">
    <source>
        <dbReference type="EMBL" id="SDM24965.1"/>
    </source>
</evidence>
<dbReference type="InterPro" id="IPR006343">
    <property type="entry name" value="DnaB/C_C"/>
</dbReference>
<reference evidence="4 5" key="1">
    <citation type="submission" date="2016-10" db="EMBL/GenBank/DDBJ databases">
        <authorList>
            <person name="de Groot N.N."/>
        </authorList>
    </citation>
    <scope>NUCLEOTIDE SEQUENCE [LARGE SCALE GENOMIC DNA]</scope>
    <source>
        <strain evidence="4 5">SLAS-1</strain>
    </source>
</reference>
<dbReference type="Pfam" id="PF07261">
    <property type="entry name" value="DnaB_2"/>
    <property type="match status" value="1"/>
</dbReference>
<dbReference type="STRING" id="321763.SAMN04488692_12313"/>
<evidence type="ECO:0000259" key="3">
    <source>
        <dbReference type="Pfam" id="PF07261"/>
    </source>
</evidence>
<keyword evidence="5" id="KW-1185">Reference proteome</keyword>
<dbReference type="InterPro" id="IPR034829">
    <property type="entry name" value="DnaD-like_sf"/>
</dbReference>
<dbReference type="Proteomes" id="UP000199476">
    <property type="component" value="Unassembled WGS sequence"/>
</dbReference>
<dbReference type="Gene3D" id="1.10.10.630">
    <property type="entry name" value="DnaD domain-like"/>
    <property type="match status" value="1"/>
</dbReference>
<dbReference type="EMBL" id="FNGO01000023">
    <property type="protein sequence ID" value="SDM24965.1"/>
    <property type="molecule type" value="Genomic_DNA"/>
</dbReference>
<proteinExistence type="inferred from homology"/>
<protein>
    <submittedName>
        <fullName evidence="4">Replication initiation and membrane attachment</fullName>
    </submittedName>
</protein>
<evidence type="ECO:0000313" key="5">
    <source>
        <dbReference type="Proteomes" id="UP000199476"/>
    </source>
</evidence>
<feature type="domain" description="DnaB/C C-terminal" evidence="3">
    <location>
        <begin position="147"/>
        <end position="207"/>
    </location>
</feature>
<name>A0A1G9RR65_9FIRM</name>
<evidence type="ECO:0000256" key="2">
    <source>
        <dbReference type="SAM" id="MobiDB-lite"/>
    </source>
</evidence>